<evidence type="ECO:0000313" key="8">
    <source>
        <dbReference type="EMBL" id="ETS78061.1"/>
    </source>
</evidence>
<dbReference type="OrthoDB" id="5093543at2759"/>
<dbReference type="SMART" id="SM00248">
    <property type="entry name" value="ANK"/>
    <property type="match status" value="3"/>
</dbReference>
<dbReference type="InterPro" id="IPR015500">
    <property type="entry name" value="Peptidase_S8_subtilisin-rel"/>
</dbReference>
<dbReference type="GeneID" id="19275136"/>
<protein>
    <recommendedName>
        <fullName evidence="7">Peptidase S8/S53 domain-containing protein</fullName>
    </recommendedName>
</protein>
<dbReference type="Pfam" id="PF00082">
    <property type="entry name" value="Peptidase_S8"/>
    <property type="match status" value="1"/>
</dbReference>
<evidence type="ECO:0000256" key="4">
    <source>
        <dbReference type="ARBA" id="ARBA00022825"/>
    </source>
</evidence>
<dbReference type="EMBL" id="KI912115">
    <property type="protein sequence ID" value="ETS78061.1"/>
    <property type="molecule type" value="Genomic_DNA"/>
</dbReference>
<dbReference type="PANTHER" id="PTHR43399:SF4">
    <property type="entry name" value="CELL WALL-ASSOCIATED PROTEASE"/>
    <property type="match status" value="1"/>
</dbReference>
<dbReference type="Proteomes" id="UP000030651">
    <property type="component" value="Unassembled WGS sequence"/>
</dbReference>
<reference evidence="9" key="1">
    <citation type="journal article" date="2015" name="BMC Genomics">
        <title>Genomic and transcriptomic analysis of the endophytic fungus Pestalotiopsis fici reveals its lifestyle and high potential for synthesis of natural products.</title>
        <authorList>
            <person name="Wang X."/>
            <person name="Zhang X."/>
            <person name="Liu L."/>
            <person name="Xiang M."/>
            <person name="Wang W."/>
            <person name="Sun X."/>
            <person name="Che Y."/>
            <person name="Guo L."/>
            <person name="Liu G."/>
            <person name="Guo L."/>
            <person name="Wang C."/>
            <person name="Yin W.B."/>
            <person name="Stadler M."/>
            <person name="Zhang X."/>
            <person name="Liu X."/>
        </authorList>
    </citation>
    <scope>NUCLEOTIDE SEQUENCE [LARGE SCALE GENOMIC DNA]</scope>
    <source>
        <strain evidence="9">W106-1 / CGMCC3.15140</strain>
    </source>
</reference>
<dbReference type="AlphaFoldDB" id="W3WYT9"/>
<dbReference type="SUPFAM" id="SSF48403">
    <property type="entry name" value="Ankyrin repeat"/>
    <property type="match status" value="1"/>
</dbReference>
<evidence type="ECO:0000256" key="3">
    <source>
        <dbReference type="ARBA" id="ARBA00022801"/>
    </source>
</evidence>
<feature type="active site" description="Charge relay system" evidence="5">
    <location>
        <position position="913"/>
    </location>
</feature>
<feature type="compositionally biased region" description="Acidic residues" evidence="6">
    <location>
        <begin position="27"/>
        <end position="52"/>
    </location>
</feature>
<accession>W3WYT9</accession>
<dbReference type="PANTHER" id="PTHR43399">
    <property type="entry name" value="SUBTILISIN-RELATED"/>
    <property type="match status" value="1"/>
</dbReference>
<keyword evidence="2 5" id="KW-0645">Protease</keyword>
<feature type="domain" description="Peptidase S8/S53" evidence="7">
    <location>
        <begin position="703"/>
        <end position="927"/>
    </location>
</feature>
<keyword evidence="4 5" id="KW-0720">Serine protease</keyword>
<feature type="compositionally biased region" description="Low complexity" evidence="6">
    <location>
        <begin position="329"/>
        <end position="338"/>
    </location>
</feature>
<comment type="similarity">
    <text evidence="1 5">Belongs to the peptidase S8 family.</text>
</comment>
<dbReference type="PRINTS" id="PR00723">
    <property type="entry name" value="SUBTILISIN"/>
</dbReference>
<dbReference type="InterPro" id="IPR036770">
    <property type="entry name" value="Ankyrin_rpt-contain_sf"/>
</dbReference>
<feature type="active site" description="Charge relay system" evidence="5">
    <location>
        <position position="749"/>
    </location>
</feature>
<evidence type="ECO:0000256" key="5">
    <source>
        <dbReference type="PROSITE-ProRule" id="PRU01240"/>
    </source>
</evidence>
<evidence type="ECO:0000313" key="9">
    <source>
        <dbReference type="Proteomes" id="UP000030651"/>
    </source>
</evidence>
<organism evidence="8 9">
    <name type="scientific">Pestalotiopsis fici (strain W106-1 / CGMCC3.15140)</name>
    <dbReference type="NCBI Taxonomy" id="1229662"/>
    <lineage>
        <taxon>Eukaryota</taxon>
        <taxon>Fungi</taxon>
        <taxon>Dikarya</taxon>
        <taxon>Ascomycota</taxon>
        <taxon>Pezizomycotina</taxon>
        <taxon>Sordariomycetes</taxon>
        <taxon>Xylariomycetidae</taxon>
        <taxon>Amphisphaeriales</taxon>
        <taxon>Sporocadaceae</taxon>
        <taxon>Pestalotiopsis</taxon>
    </lineage>
</organism>
<feature type="region of interest" description="Disordered" evidence="6">
    <location>
        <begin position="381"/>
        <end position="409"/>
    </location>
</feature>
<dbReference type="InterPro" id="IPR051048">
    <property type="entry name" value="Peptidase_S8/S53_subtilisin"/>
</dbReference>
<feature type="compositionally biased region" description="Basic and acidic residues" evidence="6">
    <location>
        <begin position="295"/>
        <end position="310"/>
    </location>
</feature>
<evidence type="ECO:0000256" key="2">
    <source>
        <dbReference type="ARBA" id="ARBA00022670"/>
    </source>
</evidence>
<feature type="active site" description="Charge relay system" evidence="5">
    <location>
        <position position="709"/>
    </location>
</feature>
<dbReference type="GO" id="GO:0006508">
    <property type="term" value="P:proteolysis"/>
    <property type="evidence" value="ECO:0007669"/>
    <property type="project" value="UniProtKB-KW"/>
</dbReference>
<dbReference type="SUPFAM" id="SSF52743">
    <property type="entry name" value="Subtilisin-like"/>
    <property type="match status" value="1"/>
</dbReference>
<sequence length="1015" mass="113496">MSVSRVDEVSVLLGAQNRTDQSPDDRREEDDSSSGSESDSEYGAEDEGDEEDPRVLQETKVQEIFEKIKASNDQEIVVDGLDLYKKQDRDKFMEMNKAYLDKEITQKKRNLLHLFADEMSEQKFATKVKRLKKLIMDLTRLSANLLAKKDAHGNTPVHSALHWGNARLVRYMCEAHKDADSILRIPVAKSGKESGNCLHLAIKNGDQFKDERTGLLDLLIKNSKKETLCAADEEGFTPLHLAVAAPKCDDAQLATVKALVDQCDEALDIMCKYGGKDLVSPYRYHLLTQEVLNKQRTESEKTSTSKEGSEIKGGGPSQSTQKDVKKSDAPAPKSKPQPTLQETRNHVPSRSIQADQMAAPTSNIPLARQPTLELGTKVQGVKNGVTPLTPDTDKKKTPKRRRQFAKAEPTTASISAIGQYLKEYCLRTRRHDKAVELLYGLRQDKQIYFDLFDLNGASHNWTRTGFVEGLRHLVFEDVLQYVALPQLNVEEEIPMPNRKTGQRPPKPDGNGRVDLKTLFTWLKDIKKVKAIFKVIVDDLNEPAHRDEAIESCFEGIKGIETWDWRKFDISPEVIQKVAPHVKVVHLYWSGNNATLRAWSEERGIRRLEKLEVVHLHGKQGLESKSRMKRSIKEFKSDVETNTQIRVEDKEIQSEAAKNAGSDTDAVKNVHERHKWVTTMEEFAEFLQNAEANADPRLELLRPVKVALIDDGVDINDPTIRTKVFDGRSFCHRDEEENLNQPYYVSGGGHGTAMASYICKICPNVQLYVLRLEEKASIEPGRRNITADSAEKAVTAAIGEGVDIISMSWTINRTSDNHGSIEKLEKAIAKAAQKNILMFCAATDQGPVKDTSYPAATALTKNIFKIGAAEASGQAMTWLGDPNLVDFIFPGHQVIKERSDDPSVRIYTALAGSSVSTALASGLAAVMLYCVQLSAMASSQGRSTPDLSRYMSLKNHQSMKKAFLQIGTTPESKNKFITVWERFENPVRGADERPSRPKIDFVVDLANALTWNASSR</sequence>
<keyword evidence="9" id="KW-1185">Reference proteome</keyword>
<proteinExistence type="inferred from homology"/>
<dbReference type="InterPro" id="IPR000209">
    <property type="entry name" value="Peptidase_S8/S53_dom"/>
</dbReference>
<dbReference type="KEGG" id="pfy:PFICI_10123"/>
<dbReference type="HOGENOM" id="CLU_006016_0_1_1"/>
<dbReference type="RefSeq" id="XP_007836895.1">
    <property type="nucleotide sequence ID" value="XM_007838704.1"/>
</dbReference>
<dbReference type="Gene3D" id="3.40.50.200">
    <property type="entry name" value="Peptidase S8/S53 domain"/>
    <property type="match status" value="1"/>
</dbReference>
<dbReference type="InterPro" id="IPR036852">
    <property type="entry name" value="Peptidase_S8/S53_dom_sf"/>
</dbReference>
<feature type="region of interest" description="Disordered" evidence="6">
    <location>
        <begin position="295"/>
        <end position="364"/>
    </location>
</feature>
<dbReference type="Gene3D" id="1.25.40.20">
    <property type="entry name" value="Ankyrin repeat-containing domain"/>
    <property type="match status" value="1"/>
</dbReference>
<evidence type="ECO:0000256" key="6">
    <source>
        <dbReference type="SAM" id="MobiDB-lite"/>
    </source>
</evidence>
<dbReference type="eggNOG" id="ENOG502S098">
    <property type="taxonomic scope" value="Eukaryota"/>
</dbReference>
<dbReference type="InParanoid" id="W3WYT9"/>
<dbReference type="CDD" id="cd07491">
    <property type="entry name" value="Peptidases_S8_7"/>
    <property type="match status" value="1"/>
</dbReference>
<dbReference type="GO" id="GO:0004252">
    <property type="term" value="F:serine-type endopeptidase activity"/>
    <property type="evidence" value="ECO:0007669"/>
    <property type="project" value="UniProtKB-UniRule"/>
</dbReference>
<dbReference type="PROSITE" id="PS51892">
    <property type="entry name" value="SUBTILASE"/>
    <property type="match status" value="1"/>
</dbReference>
<evidence type="ECO:0000259" key="7">
    <source>
        <dbReference type="Pfam" id="PF00082"/>
    </source>
</evidence>
<dbReference type="OMA" id="WERCTES"/>
<gene>
    <name evidence="8" type="ORF">PFICI_10123</name>
</gene>
<feature type="region of interest" description="Disordered" evidence="6">
    <location>
        <begin position="1"/>
        <end position="55"/>
    </location>
</feature>
<evidence type="ECO:0000256" key="1">
    <source>
        <dbReference type="ARBA" id="ARBA00011073"/>
    </source>
</evidence>
<dbReference type="InterPro" id="IPR002110">
    <property type="entry name" value="Ankyrin_rpt"/>
</dbReference>
<name>W3WYT9_PESFW</name>
<feature type="compositionally biased region" description="Polar residues" evidence="6">
    <location>
        <begin position="339"/>
        <end position="364"/>
    </location>
</feature>
<keyword evidence="3 5" id="KW-0378">Hydrolase</keyword>